<dbReference type="EMBL" id="ML121539">
    <property type="protein sequence ID" value="RPB24993.1"/>
    <property type="molecule type" value="Genomic_DNA"/>
</dbReference>
<evidence type="ECO:0000313" key="1">
    <source>
        <dbReference type="EMBL" id="RPB24993.1"/>
    </source>
</evidence>
<proteinExistence type="predicted"/>
<dbReference type="InParanoid" id="A0A3N4LQ03"/>
<evidence type="ECO:0000313" key="2">
    <source>
        <dbReference type="Proteomes" id="UP000267821"/>
    </source>
</evidence>
<keyword evidence="2" id="KW-1185">Reference proteome</keyword>
<dbReference type="AlphaFoldDB" id="A0A3N4LQ03"/>
<organism evidence="1 2">
    <name type="scientific">Terfezia boudieri ATCC MYA-4762</name>
    <dbReference type="NCBI Taxonomy" id="1051890"/>
    <lineage>
        <taxon>Eukaryota</taxon>
        <taxon>Fungi</taxon>
        <taxon>Dikarya</taxon>
        <taxon>Ascomycota</taxon>
        <taxon>Pezizomycotina</taxon>
        <taxon>Pezizomycetes</taxon>
        <taxon>Pezizales</taxon>
        <taxon>Pezizaceae</taxon>
        <taxon>Terfezia</taxon>
    </lineage>
</organism>
<reference evidence="1 2" key="1">
    <citation type="journal article" date="2018" name="Nat. Ecol. Evol.">
        <title>Pezizomycetes genomes reveal the molecular basis of ectomycorrhizal truffle lifestyle.</title>
        <authorList>
            <person name="Murat C."/>
            <person name="Payen T."/>
            <person name="Noel B."/>
            <person name="Kuo A."/>
            <person name="Morin E."/>
            <person name="Chen J."/>
            <person name="Kohler A."/>
            <person name="Krizsan K."/>
            <person name="Balestrini R."/>
            <person name="Da Silva C."/>
            <person name="Montanini B."/>
            <person name="Hainaut M."/>
            <person name="Levati E."/>
            <person name="Barry K.W."/>
            <person name="Belfiori B."/>
            <person name="Cichocki N."/>
            <person name="Clum A."/>
            <person name="Dockter R.B."/>
            <person name="Fauchery L."/>
            <person name="Guy J."/>
            <person name="Iotti M."/>
            <person name="Le Tacon F."/>
            <person name="Lindquist E.A."/>
            <person name="Lipzen A."/>
            <person name="Malagnac F."/>
            <person name="Mello A."/>
            <person name="Molinier V."/>
            <person name="Miyauchi S."/>
            <person name="Poulain J."/>
            <person name="Riccioni C."/>
            <person name="Rubini A."/>
            <person name="Sitrit Y."/>
            <person name="Splivallo R."/>
            <person name="Traeger S."/>
            <person name="Wang M."/>
            <person name="Zifcakova L."/>
            <person name="Wipf D."/>
            <person name="Zambonelli A."/>
            <person name="Paolocci F."/>
            <person name="Nowrousian M."/>
            <person name="Ottonello S."/>
            <person name="Baldrian P."/>
            <person name="Spatafora J.W."/>
            <person name="Henrissat B."/>
            <person name="Nagy L.G."/>
            <person name="Aury J.M."/>
            <person name="Wincker P."/>
            <person name="Grigoriev I.V."/>
            <person name="Bonfante P."/>
            <person name="Martin F.M."/>
        </authorList>
    </citation>
    <scope>NUCLEOTIDE SEQUENCE [LARGE SCALE GENOMIC DNA]</scope>
    <source>
        <strain evidence="1 2">ATCC MYA-4762</strain>
    </source>
</reference>
<gene>
    <name evidence="1" type="ORF">L211DRAFT_876730</name>
</gene>
<sequence>MYYHLPAGVQLYGYPVEPENLTQLQSDLTEYNLDSYLPLEVIQWVQTALHKHNRHVLTTWNDEHEKTYDILWMEVINHCANNNSNLELSLLALNWAPVPAIDDIGSSVNLDLLKVEEEDWKDVCAPIHDPRDRVIRYLGSAITYICDVNDVCGFQAFTKHARAHCYMNV</sequence>
<protein>
    <submittedName>
        <fullName evidence="1">Uncharacterized protein</fullName>
    </submittedName>
</protein>
<name>A0A3N4LQ03_9PEZI</name>
<dbReference type="Proteomes" id="UP000267821">
    <property type="component" value="Unassembled WGS sequence"/>
</dbReference>
<dbReference type="OrthoDB" id="5392716at2759"/>
<accession>A0A3N4LQ03</accession>